<feature type="region of interest" description="Disordered" evidence="6">
    <location>
        <begin position="46"/>
        <end position="75"/>
    </location>
</feature>
<dbReference type="Gene3D" id="3.30.160.60">
    <property type="entry name" value="Classic Zinc Finger"/>
    <property type="match status" value="1"/>
</dbReference>
<dbReference type="GO" id="GO:0008270">
    <property type="term" value="F:zinc ion binding"/>
    <property type="evidence" value="ECO:0007669"/>
    <property type="project" value="UniProtKB-KW"/>
</dbReference>
<dbReference type="AlphaFoldDB" id="A0AAV5UK41"/>
<protein>
    <recommendedName>
        <fullName evidence="7">C2H2-type domain-containing protein</fullName>
    </recommendedName>
</protein>
<dbReference type="InterPro" id="IPR036236">
    <property type="entry name" value="Znf_C2H2_sf"/>
</dbReference>
<organism evidence="8 9">
    <name type="scientific">Pristionchus entomophagus</name>
    <dbReference type="NCBI Taxonomy" id="358040"/>
    <lineage>
        <taxon>Eukaryota</taxon>
        <taxon>Metazoa</taxon>
        <taxon>Ecdysozoa</taxon>
        <taxon>Nematoda</taxon>
        <taxon>Chromadorea</taxon>
        <taxon>Rhabditida</taxon>
        <taxon>Rhabditina</taxon>
        <taxon>Diplogasteromorpha</taxon>
        <taxon>Diplogasteroidea</taxon>
        <taxon>Neodiplogasteridae</taxon>
        <taxon>Pristionchus</taxon>
    </lineage>
</organism>
<evidence type="ECO:0000256" key="4">
    <source>
        <dbReference type="ARBA" id="ARBA00022833"/>
    </source>
</evidence>
<accession>A0AAV5UK41</accession>
<dbReference type="InterPro" id="IPR013087">
    <property type="entry name" value="Znf_C2H2_type"/>
</dbReference>
<evidence type="ECO:0000256" key="5">
    <source>
        <dbReference type="PROSITE-ProRule" id="PRU00042"/>
    </source>
</evidence>
<evidence type="ECO:0000313" key="9">
    <source>
        <dbReference type="Proteomes" id="UP001432027"/>
    </source>
</evidence>
<evidence type="ECO:0000256" key="1">
    <source>
        <dbReference type="ARBA" id="ARBA00022723"/>
    </source>
</evidence>
<dbReference type="SUPFAM" id="SSF57667">
    <property type="entry name" value="beta-beta-alpha zinc fingers"/>
    <property type="match status" value="1"/>
</dbReference>
<keyword evidence="9" id="KW-1185">Reference proteome</keyword>
<dbReference type="FunFam" id="3.30.160.60:FF:000016">
    <property type="entry name" value="zinc finger protein 37 homolog"/>
    <property type="match status" value="1"/>
</dbReference>
<reference evidence="8" key="1">
    <citation type="submission" date="2023-10" db="EMBL/GenBank/DDBJ databases">
        <title>Genome assembly of Pristionchus species.</title>
        <authorList>
            <person name="Yoshida K."/>
            <person name="Sommer R.J."/>
        </authorList>
    </citation>
    <scope>NUCLEOTIDE SEQUENCE</scope>
    <source>
        <strain evidence="8">RS0144</strain>
    </source>
</reference>
<keyword evidence="3 5" id="KW-0863">Zinc-finger</keyword>
<dbReference type="PROSITE" id="PS00028">
    <property type="entry name" value="ZINC_FINGER_C2H2_1"/>
    <property type="match status" value="1"/>
</dbReference>
<evidence type="ECO:0000256" key="2">
    <source>
        <dbReference type="ARBA" id="ARBA00022737"/>
    </source>
</evidence>
<dbReference type="EMBL" id="BTSX01000006">
    <property type="protein sequence ID" value="GMT07339.1"/>
    <property type="molecule type" value="Genomic_DNA"/>
</dbReference>
<gene>
    <name evidence="8" type="ORF">PENTCL1PPCAC_29513</name>
</gene>
<name>A0AAV5UK41_9BILA</name>
<dbReference type="Proteomes" id="UP001432027">
    <property type="component" value="Unassembled WGS sequence"/>
</dbReference>
<keyword evidence="1" id="KW-0479">Metal-binding</keyword>
<keyword evidence="2" id="KW-0677">Repeat</keyword>
<feature type="domain" description="C2H2-type" evidence="7">
    <location>
        <begin position="153"/>
        <end position="176"/>
    </location>
</feature>
<evidence type="ECO:0000256" key="3">
    <source>
        <dbReference type="ARBA" id="ARBA00022771"/>
    </source>
</evidence>
<evidence type="ECO:0000313" key="8">
    <source>
        <dbReference type="EMBL" id="GMT07339.1"/>
    </source>
</evidence>
<dbReference type="SMART" id="SM00355">
    <property type="entry name" value="ZnF_C2H2"/>
    <property type="match status" value="2"/>
</dbReference>
<dbReference type="PROSITE" id="PS50157">
    <property type="entry name" value="ZINC_FINGER_C2H2_2"/>
    <property type="match status" value="1"/>
</dbReference>
<keyword evidence="4" id="KW-0862">Zinc</keyword>
<evidence type="ECO:0000259" key="7">
    <source>
        <dbReference type="PROSITE" id="PS50157"/>
    </source>
</evidence>
<comment type="caution">
    <text evidence="8">The sequence shown here is derived from an EMBL/GenBank/DDBJ whole genome shotgun (WGS) entry which is preliminary data.</text>
</comment>
<evidence type="ECO:0000256" key="6">
    <source>
        <dbReference type="SAM" id="MobiDB-lite"/>
    </source>
</evidence>
<proteinExistence type="predicted"/>
<sequence length="186" mass="21233">MIDAYPVFRILLNYYFSSDEKCALCHAKMKGSTTIYQHFAKFHPSHQEKGLSTRLSPSPPQPSPRIANRTPPPPQNPDVIYIEHTEMMVPENCPNNQQMMLNENDIDVAMEMIDDVPTTSGINRTMNETRDEGVVLAKNGRKQDPRDAATKPFKCKHCGWAFAAVYHLRIHQQIHSISLKKTRESL</sequence>